<feature type="region of interest" description="Disordered" evidence="1">
    <location>
        <begin position="17"/>
        <end position="44"/>
    </location>
</feature>
<dbReference type="Gene3D" id="1.25.10.10">
    <property type="entry name" value="Leucine-rich Repeat Variant"/>
    <property type="match status" value="1"/>
</dbReference>
<gene>
    <name evidence="2" type="ORF">MICPUN_50499</name>
</gene>
<name>C1EBT0_MICCC</name>
<dbReference type="SUPFAM" id="SSF48371">
    <property type="entry name" value="ARM repeat"/>
    <property type="match status" value="1"/>
</dbReference>
<dbReference type="KEGG" id="mis:MICPUN_50499"/>
<dbReference type="InterPro" id="IPR011989">
    <property type="entry name" value="ARM-like"/>
</dbReference>
<dbReference type="InterPro" id="IPR016024">
    <property type="entry name" value="ARM-type_fold"/>
</dbReference>
<evidence type="ECO:0000256" key="1">
    <source>
        <dbReference type="SAM" id="MobiDB-lite"/>
    </source>
</evidence>
<evidence type="ECO:0000313" key="3">
    <source>
        <dbReference type="Proteomes" id="UP000002009"/>
    </source>
</evidence>
<dbReference type="GeneID" id="8246074"/>
<dbReference type="EMBL" id="CP001329">
    <property type="protein sequence ID" value="ACO65776.1"/>
    <property type="molecule type" value="Genomic_DNA"/>
</dbReference>
<keyword evidence="3" id="KW-1185">Reference proteome</keyword>
<reference evidence="2 3" key="1">
    <citation type="journal article" date="2009" name="Science">
        <title>Green evolution and dynamic adaptations revealed by genomes of the marine picoeukaryotes Micromonas.</title>
        <authorList>
            <person name="Worden A.Z."/>
            <person name="Lee J.H."/>
            <person name="Mock T."/>
            <person name="Rouze P."/>
            <person name="Simmons M.P."/>
            <person name="Aerts A.L."/>
            <person name="Allen A.E."/>
            <person name="Cuvelier M.L."/>
            <person name="Derelle E."/>
            <person name="Everett M.V."/>
            <person name="Foulon E."/>
            <person name="Grimwood J."/>
            <person name="Gundlach H."/>
            <person name="Henrissat B."/>
            <person name="Napoli C."/>
            <person name="McDonald S.M."/>
            <person name="Parker M.S."/>
            <person name="Rombauts S."/>
            <person name="Salamov A."/>
            <person name="Von Dassow P."/>
            <person name="Badger J.H."/>
            <person name="Coutinho P.M."/>
            <person name="Demir E."/>
            <person name="Dubchak I."/>
            <person name="Gentemann C."/>
            <person name="Eikrem W."/>
            <person name="Gready J.E."/>
            <person name="John U."/>
            <person name="Lanier W."/>
            <person name="Lindquist E.A."/>
            <person name="Lucas S."/>
            <person name="Mayer K.F."/>
            <person name="Moreau H."/>
            <person name="Not F."/>
            <person name="Otillar R."/>
            <person name="Panaud O."/>
            <person name="Pangilinan J."/>
            <person name="Paulsen I."/>
            <person name="Piegu B."/>
            <person name="Poliakov A."/>
            <person name="Robbens S."/>
            <person name="Schmutz J."/>
            <person name="Toulza E."/>
            <person name="Wyss T."/>
            <person name="Zelensky A."/>
            <person name="Zhou K."/>
            <person name="Armbrust E.V."/>
            <person name="Bhattacharya D."/>
            <person name="Goodenough U.W."/>
            <person name="Van de Peer Y."/>
            <person name="Grigoriev I.V."/>
        </authorList>
    </citation>
    <scope>NUCLEOTIDE SEQUENCE [LARGE SCALE GENOMIC DNA]</scope>
    <source>
        <strain evidence="3">RCC299 / NOUM17</strain>
    </source>
</reference>
<sequence>MRRVGRLVRDLGLRARAARGARAPPPSAGGASRPAIRGAGGVGPVGTPTARSSAAVVLSMGFAASSIVAAAVGVASMDDDAAQQQTAFGENVSVDPATLRRLAADVVGADSDDVGSVDVERRRARALRILARVTLFLDHHDAIVAVPEVVDALIRCLERGAVVAIDDDDDDKRHDTVGPASTADAIRCLADLAKEPAVREAICASPGALVALAAAMDLTRWEPRRRTAGKGASSSSSAQLADVPGTAGVVHATRLAAELAGDPTAHAALIRADVPAAVVRAGRTRGGALGAIRRRLGALTARVIGRRQLIADGEKDAKARRSETTRNVAAFAYNLVSSSSVGREAFIATDGGLEWCRARALAQKDRVAHRYAVGALAVLAANSLKVTENRRGRLDPLSLRLALEAAVVGGLRSGDSQAACFACGMLREVAREGDEPTRRFVASLGAAGALLRLLGASEVCPGVSGWAAEEEVAGAPDASAAGRIRRRQRKGDDGARACALRALEAFALVRPPTSALRWSVLKAKNGLAVLAETADGTNGESASVRKLASDVLAALGK</sequence>
<proteinExistence type="predicted"/>
<organism evidence="2 3">
    <name type="scientific">Micromonas commoda (strain RCC299 / NOUM17 / CCMP2709)</name>
    <name type="common">Picoplanktonic green alga</name>
    <dbReference type="NCBI Taxonomy" id="296587"/>
    <lineage>
        <taxon>Eukaryota</taxon>
        <taxon>Viridiplantae</taxon>
        <taxon>Chlorophyta</taxon>
        <taxon>Mamiellophyceae</taxon>
        <taxon>Mamiellales</taxon>
        <taxon>Mamiellaceae</taxon>
        <taxon>Micromonas</taxon>
    </lineage>
</organism>
<evidence type="ECO:0000313" key="2">
    <source>
        <dbReference type="EMBL" id="ACO65776.1"/>
    </source>
</evidence>
<feature type="compositionally biased region" description="Low complexity" evidence="1">
    <location>
        <begin position="17"/>
        <end position="37"/>
    </location>
</feature>
<dbReference type="AlphaFoldDB" id="C1EBT0"/>
<protein>
    <submittedName>
        <fullName evidence="2">Uncharacterized protein</fullName>
    </submittedName>
</protein>
<dbReference type="Proteomes" id="UP000002009">
    <property type="component" value="Chromosome 9"/>
</dbReference>
<dbReference type="RefSeq" id="XP_002504518.1">
    <property type="nucleotide sequence ID" value="XM_002504472.1"/>
</dbReference>
<dbReference type="InParanoid" id="C1EBT0"/>
<accession>C1EBT0</accession>